<name>A0ABU5N7Z1_9MICO</name>
<evidence type="ECO:0000313" key="2">
    <source>
        <dbReference type="Proteomes" id="UP001291912"/>
    </source>
</evidence>
<evidence type="ECO:0008006" key="3">
    <source>
        <dbReference type="Google" id="ProtNLM"/>
    </source>
</evidence>
<evidence type="ECO:0000313" key="1">
    <source>
        <dbReference type="EMBL" id="MDZ8162150.1"/>
    </source>
</evidence>
<dbReference type="Proteomes" id="UP001291912">
    <property type="component" value="Unassembled WGS sequence"/>
</dbReference>
<accession>A0ABU5N7Z1</accession>
<protein>
    <recommendedName>
        <fullName evidence="3">Secreted protein</fullName>
    </recommendedName>
</protein>
<comment type="caution">
    <text evidence="1">The sequence shown here is derived from an EMBL/GenBank/DDBJ whole genome shotgun (WGS) entry which is preliminary data.</text>
</comment>
<sequence>MTAPCDPRAVVALDIDGVLRLPKRALTLDRWPGLFHAELTVHRDAYPTAHHHRPPWDEDGAWRSTDRYSGAGVEWVHRLTHDPRVEVWWATTWAEYANTYISPLLGLPLLPVATSSTAAAHTSSAEWKAQQLLDQFPGRALLWVDDNPLTRPRFEDERRPWDRAITRVQEINDSTGITEQDVADMDEWIDQVTSIEGRRQLRHERRSLLSRRRSWYRRHALRR</sequence>
<reference evidence="1 2" key="1">
    <citation type="submission" date="2023-10" db="EMBL/GenBank/DDBJ databases">
        <title>Microbacterium xanthum sp. nov., isolated from seaweed.</title>
        <authorList>
            <person name="Lee S.D."/>
        </authorList>
    </citation>
    <scope>NUCLEOTIDE SEQUENCE [LARGE SCALE GENOMIC DNA]</scope>
    <source>
        <strain evidence="1 2">KCTC 19124</strain>
    </source>
</reference>
<organism evidence="1 2">
    <name type="scientific">Microbacterium aquimaris</name>
    <dbReference type="NCBI Taxonomy" id="459816"/>
    <lineage>
        <taxon>Bacteria</taxon>
        <taxon>Bacillati</taxon>
        <taxon>Actinomycetota</taxon>
        <taxon>Actinomycetes</taxon>
        <taxon>Micrococcales</taxon>
        <taxon>Microbacteriaceae</taxon>
        <taxon>Microbacterium</taxon>
    </lineage>
</organism>
<gene>
    <name evidence="1" type="ORF">R2Q92_09880</name>
</gene>
<dbReference type="RefSeq" id="WP_194424632.1">
    <property type="nucleotide sequence ID" value="NZ_BAAAPT010000002.1"/>
</dbReference>
<dbReference type="EMBL" id="JAWJYN010000002">
    <property type="protein sequence ID" value="MDZ8162150.1"/>
    <property type="molecule type" value="Genomic_DNA"/>
</dbReference>
<keyword evidence="2" id="KW-1185">Reference proteome</keyword>
<proteinExistence type="predicted"/>